<keyword evidence="1" id="KW-1133">Transmembrane helix</keyword>
<dbReference type="KEGG" id="lcd:clem_10065"/>
<name>A0A222P404_9GAMM</name>
<dbReference type="PROSITE" id="PS00409">
    <property type="entry name" value="PROKAR_NTER_METHYL"/>
    <property type="match status" value="1"/>
</dbReference>
<protein>
    <recommendedName>
        <fullName evidence="4">Tfp pilus assembly protein PilW</fullName>
    </recommendedName>
</protein>
<reference evidence="3" key="1">
    <citation type="submission" date="2016-07" db="EMBL/GenBank/DDBJ databases">
        <authorList>
            <person name="Florea S."/>
            <person name="Webb J.S."/>
            <person name="Jaromczyk J."/>
            <person name="Schardl C.L."/>
        </authorList>
    </citation>
    <scope>NUCLEOTIDE SEQUENCE [LARGE SCALE GENOMIC DNA]</scope>
    <source>
        <strain evidence="3">CDC-D5610</strain>
    </source>
</reference>
<feature type="transmembrane region" description="Helical" evidence="1">
    <location>
        <begin position="12"/>
        <end position="33"/>
    </location>
</feature>
<dbReference type="OrthoDB" id="5652980at2"/>
<dbReference type="Proteomes" id="UP000201728">
    <property type="component" value="Chromosome"/>
</dbReference>
<dbReference type="EMBL" id="CP016397">
    <property type="protein sequence ID" value="ASQ46562.1"/>
    <property type="molecule type" value="Genomic_DNA"/>
</dbReference>
<sequence>MSKYSGLSLIEMMLSLFLATVLIALLTGQYLIVKQHYYRLQDLLDYALELDWIEDLIRNSVHGAGFTPCVGLNWLKTLDGRTGKKLAVIEVKQSGSLATYRMSEQFDSVLRYDTNSVVITGNHLYKKNQTVLIADCFHAEVRTIATIQRRKSEKIITLKTPIIFDYVEPIYLGEWIEEHFFIQKNSAGKEALYYQRGRAEELTPIVKNLSATLHSGQKLIMQLLLTLTNGETVKIEAATRTP</sequence>
<evidence type="ECO:0000313" key="3">
    <source>
        <dbReference type="Proteomes" id="UP000201728"/>
    </source>
</evidence>
<keyword evidence="3" id="KW-1185">Reference proteome</keyword>
<proteinExistence type="predicted"/>
<evidence type="ECO:0000313" key="2">
    <source>
        <dbReference type="EMBL" id="ASQ46562.1"/>
    </source>
</evidence>
<dbReference type="AlphaFoldDB" id="A0A222P404"/>
<keyword evidence="1" id="KW-0812">Transmembrane</keyword>
<evidence type="ECO:0000256" key="1">
    <source>
        <dbReference type="SAM" id="Phobius"/>
    </source>
</evidence>
<gene>
    <name evidence="2" type="ORF">clem_10065</name>
</gene>
<evidence type="ECO:0008006" key="4">
    <source>
        <dbReference type="Google" id="ProtNLM"/>
    </source>
</evidence>
<dbReference type="InterPro" id="IPR012902">
    <property type="entry name" value="N_methyl_site"/>
</dbReference>
<accession>A0A222P404</accession>
<organism evidence="2 3">
    <name type="scientific">Legionella clemsonensis</name>
    <dbReference type="NCBI Taxonomy" id="1867846"/>
    <lineage>
        <taxon>Bacteria</taxon>
        <taxon>Pseudomonadati</taxon>
        <taxon>Pseudomonadota</taxon>
        <taxon>Gammaproteobacteria</taxon>
        <taxon>Legionellales</taxon>
        <taxon>Legionellaceae</taxon>
        <taxon>Legionella</taxon>
    </lineage>
</organism>
<dbReference type="RefSeq" id="WP_094091404.1">
    <property type="nucleotide sequence ID" value="NZ_CP016397.1"/>
</dbReference>
<keyword evidence="1" id="KW-0472">Membrane</keyword>